<dbReference type="Proteomes" id="UP000580861">
    <property type="component" value="Unassembled WGS sequence"/>
</dbReference>
<organism evidence="1 2">
    <name type="scientific">Amycolatopsis umgeniensis</name>
    <dbReference type="NCBI Taxonomy" id="336628"/>
    <lineage>
        <taxon>Bacteria</taxon>
        <taxon>Bacillati</taxon>
        <taxon>Actinomycetota</taxon>
        <taxon>Actinomycetes</taxon>
        <taxon>Pseudonocardiales</taxon>
        <taxon>Pseudonocardiaceae</taxon>
        <taxon>Amycolatopsis</taxon>
    </lineage>
</organism>
<name>A0A841B552_9PSEU</name>
<accession>A0A841B552</accession>
<dbReference type="RefSeq" id="WP_184897662.1">
    <property type="nucleotide sequence ID" value="NZ_JACHMX010000001.1"/>
</dbReference>
<gene>
    <name evidence="1" type="ORF">HDA45_004077</name>
</gene>
<keyword evidence="2" id="KW-1185">Reference proteome</keyword>
<evidence type="ECO:0000313" key="2">
    <source>
        <dbReference type="Proteomes" id="UP000580861"/>
    </source>
</evidence>
<proteinExistence type="predicted"/>
<evidence type="ECO:0000313" key="1">
    <source>
        <dbReference type="EMBL" id="MBB5853990.1"/>
    </source>
</evidence>
<sequence>MTALEPEAGPPVALDWLAVGAPVDTAPPGEPGDVLEFGHRHEQTIAAAVWNIFHPLSFTPAGVHVIESTGEPLLGVVTYPAAGHVRIEFSAPCSGVAYLS</sequence>
<comment type="caution">
    <text evidence="1">The sequence shown here is derived from an EMBL/GenBank/DDBJ whole genome shotgun (WGS) entry which is preliminary data.</text>
</comment>
<dbReference type="AlphaFoldDB" id="A0A841B552"/>
<reference evidence="1 2" key="1">
    <citation type="submission" date="2020-08" db="EMBL/GenBank/DDBJ databases">
        <title>Sequencing the genomes of 1000 actinobacteria strains.</title>
        <authorList>
            <person name="Klenk H.-P."/>
        </authorList>
    </citation>
    <scope>NUCLEOTIDE SEQUENCE [LARGE SCALE GENOMIC DNA]</scope>
    <source>
        <strain evidence="1 2">DSM 45272</strain>
    </source>
</reference>
<dbReference type="EMBL" id="JACHMX010000001">
    <property type="protein sequence ID" value="MBB5853990.1"/>
    <property type="molecule type" value="Genomic_DNA"/>
</dbReference>
<protein>
    <submittedName>
        <fullName evidence="1">Uncharacterized protein</fullName>
    </submittedName>
</protein>